<sequence length="265" mass="29762">MLPVALTCSEVQCTAIESLRMEWIDWTILEGVAQPEVNDVGFEDDKLEEDELDEDELDKDKGGKKKFLAPDKEELKVATLWRNNSTLGFCAITNSMSSGRKLLAFKDELAKMLVEANCMYWGTSLMSIVYQFIASCPVCNKDPSELPPPEIPCLCMVQFAIVVPIKPSLKSAVYLLEKKIGGKFVKYINNNSAAPWAWLNNDKLLIAKFLCFAQYVQYNLSHGLIFLSDFQGAGFLLTDCQAITTEKYAACFEEGNWTGILYNFP</sequence>
<name>F8QJC7_SERL3</name>
<evidence type="ECO:0000256" key="3">
    <source>
        <dbReference type="ARBA" id="ARBA00022777"/>
    </source>
</evidence>
<dbReference type="STRING" id="936435.F8QJC7"/>
<gene>
    <name evidence="5" type="ORF">SERLA73DRAFT_157503</name>
</gene>
<accession>F8QJC7</accession>
<dbReference type="Gene3D" id="3.20.200.10">
    <property type="entry name" value="MHCK/EF2 kinase"/>
    <property type="match status" value="1"/>
</dbReference>
<evidence type="ECO:0000256" key="2">
    <source>
        <dbReference type="ARBA" id="ARBA00022679"/>
    </source>
</evidence>
<evidence type="ECO:0000259" key="4">
    <source>
        <dbReference type="Pfam" id="PF02816"/>
    </source>
</evidence>
<evidence type="ECO:0000313" key="5">
    <source>
        <dbReference type="EMBL" id="EGN91593.1"/>
    </source>
</evidence>
<dbReference type="InterPro" id="IPR011009">
    <property type="entry name" value="Kinase-like_dom_sf"/>
</dbReference>
<organism evidence="6">
    <name type="scientific">Serpula lacrymans var. lacrymans (strain S7.3)</name>
    <name type="common">Dry rot fungus</name>
    <dbReference type="NCBI Taxonomy" id="936435"/>
    <lineage>
        <taxon>Eukaryota</taxon>
        <taxon>Fungi</taxon>
        <taxon>Dikarya</taxon>
        <taxon>Basidiomycota</taxon>
        <taxon>Agaricomycotina</taxon>
        <taxon>Agaricomycetes</taxon>
        <taxon>Agaricomycetidae</taxon>
        <taxon>Boletales</taxon>
        <taxon>Coniophorineae</taxon>
        <taxon>Serpulaceae</taxon>
        <taxon>Serpula</taxon>
    </lineage>
</organism>
<reference evidence="6" key="1">
    <citation type="journal article" date="2011" name="Science">
        <title>The plant cell wall-decomposing machinery underlies the functional diversity of forest fungi.</title>
        <authorList>
            <person name="Eastwood D.C."/>
            <person name="Floudas D."/>
            <person name="Binder M."/>
            <person name="Majcherczyk A."/>
            <person name="Schneider P."/>
            <person name="Aerts A."/>
            <person name="Asiegbu F.O."/>
            <person name="Baker S.E."/>
            <person name="Barry K."/>
            <person name="Bendiksby M."/>
            <person name="Blumentritt M."/>
            <person name="Coutinho P.M."/>
            <person name="Cullen D."/>
            <person name="de Vries R.P."/>
            <person name="Gathman A."/>
            <person name="Goodell B."/>
            <person name="Henrissat B."/>
            <person name="Ihrmark K."/>
            <person name="Kauserud H."/>
            <person name="Kohler A."/>
            <person name="LaButti K."/>
            <person name="Lapidus A."/>
            <person name="Lavin J.L."/>
            <person name="Lee Y.-H."/>
            <person name="Lindquist E."/>
            <person name="Lilly W."/>
            <person name="Lucas S."/>
            <person name="Morin E."/>
            <person name="Murat C."/>
            <person name="Oguiza J.A."/>
            <person name="Park J."/>
            <person name="Pisabarro A.G."/>
            <person name="Riley R."/>
            <person name="Rosling A."/>
            <person name="Salamov A."/>
            <person name="Schmidt O."/>
            <person name="Schmutz J."/>
            <person name="Skrede I."/>
            <person name="Stenlid J."/>
            <person name="Wiebenga A."/>
            <person name="Xie X."/>
            <person name="Kuees U."/>
            <person name="Hibbett D.S."/>
            <person name="Hoffmeister D."/>
            <person name="Hoegberg N."/>
            <person name="Martin F."/>
            <person name="Grigoriev I.V."/>
            <person name="Watkinson S.C."/>
        </authorList>
    </citation>
    <scope>NUCLEOTIDE SEQUENCE [LARGE SCALE GENOMIC DNA]</scope>
    <source>
        <strain evidence="6">strain S7.3</strain>
    </source>
</reference>
<dbReference type="Proteomes" id="UP000008063">
    <property type="component" value="Unassembled WGS sequence"/>
</dbReference>
<keyword evidence="6" id="KW-1185">Reference proteome</keyword>
<dbReference type="SUPFAM" id="SSF56112">
    <property type="entry name" value="Protein kinase-like (PK-like)"/>
    <property type="match status" value="1"/>
</dbReference>
<keyword evidence="2" id="KW-0808">Transferase</keyword>
<protein>
    <recommendedName>
        <fullName evidence="4">Alpha-type protein kinase domain-containing protein</fullName>
    </recommendedName>
</protein>
<evidence type="ECO:0000256" key="1">
    <source>
        <dbReference type="ARBA" id="ARBA00022527"/>
    </source>
</evidence>
<dbReference type="GO" id="GO:0005524">
    <property type="term" value="F:ATP binding"/>
    <property type="evidence" value="ECO:0007669"/>
    <property type="project" value="InterPro"/>
</dbReference>
<dbReference type="InterPro" id="IPR004166">
    <property type="entry name" value="a-kinase_dom"/>
</dbReference>
<dbReference type="AlphaFoldDB" id="F8QJC7"/>
<dbReference type="Pfam" id="PF02816">
    <property type="entry name" value="Alpha_kinase"/>
    <property type="match status" value="1"/>
</dbReference>
<proteinExistence type="predicted"/>
<keyword evidence="3" id="KW-0418">Kinase</keyword>
<dbReference type="HOGENOM" id="CLU_1050367_0_0_1"/>
<dbReference type="GO" id="GO:0004674">
    <property type="term" value="F:protein serine/threonine kinase activity"/>
    <property type="evidence" value="ECO:0007669"/>
    <property type="project" value="UniProtKB-KW"/>
</dbReference>
<dbReference type="InParanoid" id="F8QJC7"/>
<feature type="domain" description="Alpha-type protein kinase" evidence="4">
    <location>
        <begin position="156"/>
        <end position="247"/>
    </location>
</feature>
<evidence type="ECO:0000313" key="6">
    <source>
        <dbReference type="Proteomes" id="UP000008063"/>
    </source>
</evidence>
<keyword evidence="1" id="KW-0723">Serine/threonine-protein kinase</keyword>
<dbReference type="EMBL" id="GL945574">
    <property type="protein sequence ID" value="EGN91593.1"/>
    <property type="molecule type" value="Genomic_DNA"/>
</dbReference>